<feature type="non-terminal residue" evidence="2">
    <location>
        <position position="54"/>
    </location>
</feature>
<dbReference type="InterPro" id="IPR002220">
    <property type="entry name" value="DapA-like"/>
</dbReference>
<evidence type="ECO:0000256" key="1">
    <source>
        <dbReference type="ARBA" id="ARBA00023239"/>
    </source>
</evidence>
<keyword evidence="3" id="KW-1185">Reference proteome</keyword>
<evidence type="ECO:0000313" key="3">
    <source>
        <dbReference type="Proteomes" id="UP000531840"/>
    </source>
</evidence>
<dbReference type="Pfam" id="PF00701">
    <property type="entry name" value="DHDPS"/>
    <property type="match status" value="1"/>
</dbReference>
<comment type="caution">
    <text evidence="2">The sequence shown here is derived from an EMBL/GenBank/DDBJ whole genome shotgun (WGS) entry which is preliminary data.</text>
</comment>
<gene>
    <name evidence="2" type="ORF">HZY85_08470</name>
</gene>
<dbReference type="Proteomes" id="UP000531840">
    <property type="component" value="Unassembled WGS sequence"/>
</dbReference>
<dbReference type="InterPro" id="IPR013785">
    <property type="entry name" value="Aldolase_TIM"/>
</dbReference>
<accession>A0ABX2T0L7</accession>
<proteinExistence type="predicted"/>
<keyword evidence="1" id="KW-0456">Lyase</keyword>
<reference evidence="2 3" key="1">
    <citation type="submission" date="2020-07" db="EMBL/GenBank/DDBJ databases">
        <title>MOT database genomes.</title>
        <authorList>
            <person name="Joseph S."/>
            <person name="Aduse-Opoku J."/>
            <person name="Hashim A."/>
            <person name="Wade W."/>
            <person name="Curtis M."/>
        </authorList>
    </citation>
    <scope>NUCLEOTIDE SEQUENCE [LARGE SCALE GENOMIC DNA]</scope>
    <source>
        <strain evidence="2 3">CIP 106318</strain>
    </source>
</reference>
<name>A0ABX2T0L7_9BACL</name>
<sequence>MNKVPFKGVIAYPITPFDQEEKVDISLFKKLVERLVISGSHGIAPLGSTGVLPY</sequence>
<organism evidence="2 3">
    <name type="scientific">Gemelliphila palaticanis</name>
    <dbReference type="NCBI Taxonomy" id="81950"/>
    <lineage>
        <taxon>Bacteria</taxon>
        <taxon>Bacillati</taxon>
        <taxon>Bacillota</taxon>
        <taxon>Bacilli</taxon>
        <taxon>Bacillales</taxon>
        <taxon>Gemellaceae</taxon>
        <taxon>Gemelliphila</taxon>
    </lineage>
</organism>
<evidence type="ECO:0000313" key="2">
    <source>
        <dbReference type="EMBL" id="NYS48197.1"/>
    </source>
</evidence>
<dbReference type="SUPFAM" id="SSF51569">
    <property type="entry name" value="Aldolase"/>
    <property type="match status" value="1"/>
</dbReference>
<dbReference type="Gene3D" id="3.20.20.70">
    <property type="entry name" value="Aldolase class I"/>
    <property type="match status" value="1"/>
</dbReference>
<dbReference type="EMBL" id="JACBYF010000081">
    <property type="protein sequence ID" value="NYS48197.1"/>
    <property type="molecule type" value="Genomic_DNA"/>
</dbReference>
<dbReference type="RefSeq" id="WP_179941967.1">
    <property type="nucleotide sequence ID" value="NZ_JACBYF010000081.1"/>
</dbReference>
<protein>
    <submittedName>
        <fullName evidence="2">Dihydrodipicolinate synthase family protein</fullName>
    </submittedName>
</protein>